<comment type="caution">
    <text evidence="2">The sequence shown here is derived from an EMBL/GenBank/DDBJ whole genome shotgun (WGS) entry which is preliminary data.</text>
</comment>
<sequence>GAMEGVEHFDEDSEDSSEEILPNGFSVVEGIE</sequence>
<organism evidence="2">
    <name type="scientific">marine sediment metagenome</name>
    <dbReference type="NCBI Taxonomy" id="412755"/>
    <lineage>
        <taxon>unclassified sequences</taxon>
        <taxon>metagenomes</taxon>
        <taxon>ecological metagenomes</taxon>
    </lineage>
</organism>
<gene>
    <name evidence="2" type="ORF">S06H3_28728</name>
</gene>
<proteinExistence type="predicted"/>
<protein>
    <submittedName>
        <fullName evidence="2">Uncharacterized protein</fullName>
    </submittedName>
</protein>
<reference evidence="2" key="1">
    <citation type="journal article" date="2014" name="Front. Microbiol.">
        <title>High frequency of phylogenetically diverse reductive dehalogenase-homologous genes in deep subseafloor sedimentary metagenomes.</title>
        <authorList>
            <person name="Kawai M."/>
            <person name="Futagami T."/>
            <person name="Toyoda A."/>
            <person name="Takaki Y."/>
            <person name="Nishi S."/>
            <person name="Hori S."/>
            <person name="Arai W."/>
            <person name="Tsubouchi T."/>
            <person name="Morono Y."/>
            <person name="Uchiyama I."/>
            <person name="Ito T."/>
            <person name="Fujiyama A."/>
            <person name="Inagaki F."/>
            <person name="Takami H."/>
        </authorList>
    </citation>
    <scope>NUCLEOTIDE SEQUENCE</scope>
    <source>
        <strain evidence="2">Expedition CK06-06</strain>
    </source>
</reference>
<feature type="region of interest" description="Disordered" evidence="1">
    <location>
        <begin position="1"/>
        <end position="32"/>
    </location>
</feature>
<evidence type="ECO:0000256" key="1">
    <source>
        <dbReference type="SAM" id="MobiDB-lite"/>
    </source>
</evidence>
<evidence type="ECO:0000313" key="2">
    <source>
        <dbReference type="EMBL" id="GAI30802.1"/>
    </source>
</evidence>
<accession>X1MGM1</accession>
<feature type="compositionally biased region" description="Acidic residues" evidence="1">
    <location>
        <begin position="9"/>
        <end position="18"/>
    </location>
</feature>
<dbReference type="AlphaFoldDB" id="X1MGM1"/>
<feature type="non-terminal residue" evidence="2">
    <location>
        <position position="1"/>
    </location>
</feature>
<name>X1MGM1_9ZZZZ</name>
<dbReference type="EMBL" id="BARV01016782">
    <property type="protein sequence ID" value="GAI30802.1"/>
    <property type="molecule type" value="Genomic_DNA"/>
</dbReference>